<evidence type="ECO:0000313" key="2">
    <source>
        <dbReference type="Proteomes" id="UP000187941"/>
    </source>
</evidence>
<name>A0A1P9WUU1_9BACT</name>
<dbReference type="EMBL" id="CP014263">
    <property type="protein sequence ID" value="AQG79144.1"/>
    <property type="molecule type" value="Genomic_DNA"/>
</dbReference>
<dbReference type="AlphaFoldDB" id="A0A1P9WUU1"/>
<protein>
    <submittedName>
        <fullName evidence="1">Uncharacterized protein</fullName>
    </submittedName>
</protein>
<sequence length="60" mass="6738">MLVLARNEEKDAVYRHNKTLYFTVMATQDDRTKPELSFAVADRCAAEPEPEGKKGKGGRP</sequence>
<gene>
    <name evidence="1" type="ORF">AWR27_07305</name>
</gene>
<dbReference type="Proteomes" id="UP000187941">
    <property type="component" value="Chromosome"/>
</dbReference>
<keyword evidence="2" id="KW-1185">Reference proteome</keyword>
<dbReference type="KEGG" id="smon:AWR27_07305"/>
<proteinExistence type="predicted"/>
<reference evidence="1 2" key="1">
    <citation type="submission" date="2016-01" db="EMBL/GenBank/DDBJ databases">
        <authorList>
            <person name="Oliw E.H."/>
        </authorList>
    </citation>
    <scope>NUCLEOTIDE SEQUENCE [LARGE SCALE GENOMIC DNA]</scope>
    <source>
        <strain evidence="1 2">DY10</strain>
    </source>
</reference>
<evidence type="ECO:0000313" key="1">
    <source>
        <dbReference type="EMBL" id="AQG79144.1"/>
    </source>
</evidence>
<accession>A0A1P9WUU1</accession>
<organism evidence="1 2">
    <name type="scientific">Spirosoma montaniterrae</name>
    <dbReference type="NCBI Taxonomy" id="1178516"/>
    <lineage>
        <taxon>Bacteria</taxon>
        <taxon>Pseudomonadati</taxon>
        <taxon>Bacteroidota</taxon>
        <taxon>Cytophagia</taxon>
        <taxon>Cytophagales</taxon>
        <taxon>Cytophagaceae</taxon>
        <taxon>Spirosoma</taxon>
    </lineage>
</organism>